<dbReference type="EMBL" id="JAVIGA010000026">
    <property type="protein sequence ID" value="MDQ9128750.1"/>
    <property type="molecule type" value="Genomic_DNA"/>
</dbReference>
<comment type="caution">
    <text evidence="2">The sequence shown here is derived from an EMBL/GenBank/DDBJ whole genome shotgun (WGS) entry which is preliminary data.</text>
</comment>
<evidence type="ECO:0000256" key="1">
    <source>
        <dbReference type="SAM" id="Phobius"/>
    </source>
</evidence>
<gene>
    <name evidence="2" type="ORF">RDT67_20230</name>
</gene>
<organism evidence="2 3">
    <name type="scientific">Serratia fonticola</name>
    <dbReference type="NCBI Taxonomy" id="47917"/>
    <lineage>
        <taxon>Bacteria</taxon>
        <taxon>Pseudomonadati</taxon>
        <taxon>Pseudomonadota</taxon>
        <taxon>Gammaproteobacteria</taxon>
        <taxon>Enterobacterales</taxon>
        <taxon>Yersiniaceae</taxon>
        <taxon>Serratia</taxon>
    </lineage>
</organism>
<keyword evidence="1" id="KW-0812">Transmembrane</keyword>
<name>A0AAJ1YID1_SERFO</name>
<keyword evidence="1" id="KW-0472">Membrane</keyword>
<protein>
    <submittedName>
        <fullName evidence="2">Uncharacterized protein</fullName>
    </submittedName>
</protein>
<feature type="transmembrane region" description="Helical" evidence="1">
    <location>
        <begin position="20"/>
        <end position="49"/>
    </location>
</feature>
<accession>A0AAJ1YID1</accession>
<dbReference type="AlphaFoldDB" id="A0AAJ1YID1"/>
<proteinExistence type="predicted"/>
<dbReference type="RefSeq" id="WP_309048179.1">
    <property type="nucleotide sequence ID" value="NZ_JAVIGA010000026.1"/>
</dbReference>
<keyword evidence="1" id="KW-1133">Transmembrane helix</keyword>
<sequence>MDADIISYEAMLAAKDSAGWAFWAMCGTWFSGVVTLFAACVALKAMGVWKLQERRSEKKALKTALINYRNLAIVLPPWIDPKNPEVYREAALASQNSINQIWSIVTLMEIDLAGTDEIGSKFLELNDAHNKYLSGEVEHNQVMSVLFDFMVIPFVNNVK</sequence>
<dbReference type="Proteomes" id="UP001224622">
    <property type="component" value="Unassembled WGS sequence"/>
</dbReference>
<reference evidence="2" key="1">
    <citation type="submission" date="2023-08" db="EMBL/GenBank/DDBJ databases">
        <title>The Comparative Genomic Analysis of Yersiniaceae from Polar Regions.</title>
        <authorList>
            <person name="Goncharov A."/>
            <person name="Aslanov B."/>
            <person name="Kolodzhieva V."/>
            <person name="Azarov D."/>
            <person name="Mochov A."/>
            <person name="Lebedeva E."/>
        </authorList>
    </citation>
    <scope>NUCLEOTIDE SEQUENCE</scope>
    <source>
        <strain evidence="2">Vf</strain>
    </source>
</reference>
<evidence type="ECO:0000313" key="2">
    <source>
        <dbReference type="EMBL" id="MDQ9128750.1"/>
    </source>
</evidence>
<evidence type="ECO:0000313" key="3">
    <source>
        <dbReference type="Proteomes" id="UP001224622"/>
    </source>
</evidence>